<organism evidence="2 3">
    <name type="scientific">Penicillium roqueforti (strain FM164)</name>
    <dbReference type="NCBI Taxonomy" id="1365484"/>
    <lineage>
        <taxon>Eukaryota</taxon>
        <taxon>Fungi</taxon>
        <taxon>Dikarya</taxon>
        <taxon>Ascomycota</taxon>
        <taxon>Pezizomycotina</taxon>
        <taxon>Eurotiomycetes</taxon>
        <taxon>Eurotiomycetidae</taxon>
        <taxon>Eurotiales</taxon>
        <taxon>Aspergillaceae</taxon>
        <taxon>Penicillium</taxon>
    </lineage>
</organism>
<keyword evidence="1" id="KW-0732">Signal</keyword>
<feature type="chain" id="PRO_5004879775" evidence="1">
    <location>
        <begin position="22"/>
        <end position="63"/>
    </location>
</feature>
<gene>
    <name evidence="2" type="ORF">PROQFM164_S01g001768</name>
</gene>
<accession>W6QEE2</accession>
<keyword evidence="3" id="KW-1185">Reference proteome</keyword>
<proteinExistence type="predicted"/>
<protein>
    <submittedName>
        <fullName evidence="2">Genomic scaffold, ProqFM164S01</fullName>
    </submittedName>
</protein>
<dbReference type="AlphaFoldDB" id="W6QEE2"/>
<feature type="signal peptide" evidence="1">
    <location>
        <begin position="1"/>
        <end position="21"/>
    </location>
</feature>
<evidence type="ECO:0000313" key="2">
    <source>
        <dbReference type="EMBL" id="CDM27957.1"/>
    </source>
</evidence>
<sequence>MTPRLLFHSTITLSLLIFAWLDDVIEKRREQGRFLCEMDKEHAFKLYISRDYHDSVRNTLLFN</sequence>
<reference evidence="2" key="1">
    <citation type="journal article" date="2014" name="Nat. Commun.">
        <title>Multiple recent horizontal transfers of a large genomic region in cheese making fungi.</title>
        <authorList>
            <person name="Cheeseman K."/>
            <person name="Ropars J."/>
            <person name="Renault P."/>
            <person name="Dupont J."/>
            <person name="Gouzy J."/>
            <person name="Branca A."/>
            <person name="Abraham A.L."/>
            <person name="Ceppi M."/>
            <person name="Conseiller E."/>
            <person name="Debuchy R."/>
            <person name="Malagnac F."/>
            <person name="Goarin A."/>
            <person name="Silar P."/>
            <person name="Lacoste S."/>
            <person name="Sallet E."/>
            <person name="Bensimon A."/>
            <person name="Giraud T."/>
            <person name="Brygoo Y."/>
        </authorList>
    </citation>
    <scope>NUCLEOTIDE SEQUENCE [LARGE SCALE GENOMIC DNA]</scope>
    <source>
        <strain evidence="2">FM164</strain>
    </source>
</reference>
<evidence type="ECO:0000313" key="3">
    <source>
        <dbReference type="Proteomes" id="UP000030686"/>
    </source>
</evidence>
<name>W6QEE2_PENRF</name>
<dbReference type="EMBL" id="HG792015">
    <property type="protein sequence ID" value="CDM27957.1"/>
    <property type="molecule type" value="Genomic_DNA"/>
</dbReference>
<dbReference type="Proteomes" id="UP000030686">
    <property type="component" value="Unassembled WGS sequence"/>
</dbReference>
<evidence type="ECO:0000256" key="1">
    <source>
        <dbReference type="SAM" id="SignalP"/>
    </source>
</evidence>